<evidence type="ECO:0000313" key="11">
    <source>
        <dbReference type="EMBL" id="RNA44290.1"/>
    </source>
</evidence>
<feature type="domain" description="GAIN-B" evidence="8">
    <location>
        <begin position="261"/>
        <end position="428"/>
    </location>
</feature>
<feature type="transmembrane region" description="Helical" evidence="6">
    <location>
        <begin position="521"/>
        <end position="545"/>
    </location>
</feature>
<feature type="transmembrane region" description="Helical" evidence="6">
    <location>
        <begin position="437"/>
        <end position="461"/>
    </location>
</feature>
<accession>A0A3M7T8Y7</accession>
<dbReference type="InterPro" id="IPR043159">
    <property type="entry name" value="Lectin_gal-bd_sf"/>
</dbReference>
<dbReference type="Pfam" id="PF01825">
    <property type="entry name" value="GPS"/>
    <property type="match status" value="1"/>
</dbReference>
<dbReference type="Pfam" id="PF00002">
    <property type="entry name" value="7tm_2"/>
    <property type="match status" value="1"/>
</dbReference>
<evidence type="ECO:0000259" key="10">
    <source>
        <dbReference type="PROSITE" id="PS50261"/>
    </source>
</evidence>
<keyword evidence="12" id="KW-1185">Reference proteome</keyword>
<dbReference type="CDD" id="cd13952">
    <property type="entry name" value="7tm_classB"/>
    <property type="match status" value="1"/>
</dbReference>
<dbReference type="SMART" id="SM00303">
    <property type="entry name" value="GPS"/>
    <property type="match status" value="1"/>
</dbReference>
<dbReference type="OrthoDB" id="1100386at2759"/>
<dbReference type="PANTHER" id="PTHR12011:SF347">
    <property type="entry name" value="FI21270P1-RELATED"/>
    <property type="match status" value="1"/>
</dbReference>
<sequence>MKCFLLACHFMWLALFLSMLVVSSNADPDPENNEIFNRMVCENDKLVLNCKPGQVIKIERAYYGRYSITPCNKNHLKFTKGCVANDSMQIIQRLEPKLKRTRTYLDARIDQAAHIGSELVCSALILVLASTKSLRSTINACDEKESCVLYANSTTFGVPCPNSVHVLEVIHSCFEMDLGKLISFPCSFQSDYFSDKDPKLVQGSHLYKCEMDGNLYKVNSTCQLRLFKSEWLNSLNQENIWEYYSIRDADKLSTVIVETVDNLLVKSDDWQNLTQTDKSKSITKLVDLVDKVLFEEDAIGVSSENIVAQNVNHLFAVNNLNSKEKANKKRFINANIISFKVNDVNILQQLKYRPVRLLFKHLSSKQTWHNKGFLHRPLCSYWKYDANEFEGEWATDGCELESSNETHSICRCNHLTHFTILMDIYDTQKDQASHHKLILSILTIVLSIISCVCIIFTLVAFRYIKIIRRNRDNSSTKDLTVITTHLCICLLSSLLLFLTGILTQQLALGKLCSSIALLSHYMFLCSFFWMLLEGVQLYLMLVRIFLLEKSPIRKFCLIAYGIPFLIVSFSKAVDVYWLDMNGYGTQQHCWISNYKNFNLTFIVPISLILLANFCIIAIVFYSMKNSMGLKQSRLNSNKKQDQFYKFDQFTNPLRNLALKNKSKLVIFS</sequence>
<dbReference type="GO" id="GO:0004930">
    <property type="term" value="F:G protein-coupled receptor activity"/>
    <property type="evidence" value="ECO:0007669"/>
    <property type="project" value="InterPro"/>
</dbReference>
<feature type="chain" id="PRO_5018142766" evidence="7">
    <location>
        <begin position="27"/>
        <end position="668"/>
    </location>
</feature>
<dbReference type="InterPro" id="IPR057244">
    <property type="entry name" value="GAIN_B"/>
</dbReference>
<comment type="subcellular location">
    <subcellularLocation>
        <location evidence="1">Membrane</location>
        <topology evidence="1">Multi-pass membrane protein</topology>
    </subcellularLocation>
</comment>
<dbReference type="PROSITE" id="PS50228">
    <property type="entry name" value="SUEL_LECTIN"/>
    <property type="match status" value="1"/>
</dbReference>
<organism evidence="11 12">
    <name type="scientific">Brachionus plicatilis</name>
    <name type="common">Marine rotifer</name>
    <name type="synonym">Brachionus muelleri</name>
    <dbReference type="NCBI Taxonomy" id="10195"/>
    <lineage>
        <taxon>Eukaryota</taxon>
        <taxon>Metazoa</taxon>
        <taxon>Spiralia</taxon>
        <taxon>Gnathifera</taxon>
        <taxon>Rotifera</taxon>
        <taxon>Eurotatoria</taxon>
        <taxon>Monogononta</taxon>
        <taxon>Pseudotrocha</taxon>
        <taxon>Ploima</taxon>
        <taxon>Brachionidae</taxon>
        <taxon>Brachionus</taxon>
    </lineage>
</organism>
<evidence type="ECO:0000256" key="7">
    <source>
        <dbReference type="SAM" id="SignalP"/>
    </source>
</evidence>
<dbReference type="Gene3D" id="2.60.220.50">
    <property type="match status" value="1"/>
</dbReference>
<feature type="domain" description="SUEL-type lectin" evidence="9">
    <location>
        <begin position="40"/>
        <end position="174"/>
    </location>
</feature>
<comment type="caution">
    <text evidence="11">The sequence shown here is derived from an EMBL/GenBank/DDBJ whole genome shotgun (WGS) entry which is preliminary data.</text>
</comment>
<dbReference type="Gene3D" id="1.20.1070.10">
    <property type="entry name" value="Rhodopsin 7-helix transmembrane proteins"/>
    <property type="match status" value="1"/>
</dbReference>
<feature type="transmembrane region" description="Helical" evidence="6">
    <location>
        <begin position="597"/>
        <end position="623"/>
    </location>
</feature>
<keyword evidence="5" id="KW-1015">Disulfide bond</keyword>
<dbReference type="GO" id="GO:0005886">
    <property type="term" value="C:plasma membrane"/>
    <property type="evidence" value="ECO:0007669"/>
    <property type="project" value="TreeGrafter"/>
</dbReference>
<dbReference type="EMBL" id="REGN01000124">
    <property type="protein sequence ID" value="RNA44290.1"/>
    <property type="molecule type" value="Genomic_DNA"/>
</dbReference>
<keyword evidence="3 6" id="KW-1133">Transmembrane helix</keyword>
<evidence type="ECO:0000259" key="8">
    <source>
        <dbReference type="PROSITE" id="PS50221"/>
    </source>
</evidence>
<keyword evidence="2 6" id="KW-0812">Transmembrane</keyword>
<name>A0A3M7T8Y7_BRAPC</name>
<dbReference type="PROSITE" id="PS50261">
    <property type="entry name" value="G_PROTEIN_RECEP_F2_4"/>
    <property type="match status" value="1"/>
</dbReference>
<evidence type="ECO:0000313" key="12">
    <source>
        <dbReference type="Proteomes" id="UP000276133"/>
    </source>
</evidence>
<feature type="transmembrane region" description="Helical" evidence="6">
    <location>
        <begin position="557"/>
        <end position="577"/>
    </location>
</feature>
<keyword evidence="7" id="KW-0732">Signal</keyword>
<evidence type="ECO:0000256" key="4">
    <source>
        <dbReference type="ARBA" id="ARBA00023136"/>
    </source>
</evidence>
<feature type="transmembrane region" description="Helical" evidence="6">
    <location>
        <begin position="482"/>
        <end position="501"/>
    </location>
</feature>
<reference evidence="11 12" key="1">
    <citation type="journal article" date="2018" name="Sci. Rep.">
        <title>Genomic signatures of local adaptation to the degree of environmental predictability in rotifers.</title>
        <authorList>
            <person name="Franch-Gras L."/>
            <person name="Hahn C."/>
            <person name="Garcia-Roger E.M."/>
            <person name="Carmona M.J."/>
            <person name="Serra M."/>
            <person name="Gomez A."/>
        </authorList>
    </citation>
    <scope>NUCLEOTIDE SEQUENCE [LARGE SCALE GENOMIC DNA]</scope>
    <source>
        <strain evidence="11">HYR1</strain>
    </source>
</reference>
<gene>
    <name evidence="11" type="ORF">BpHYR1_027916</name>
</gene>
<dbReference type="PROSITE" id="PS50221">
    <property type="entry name" value="GAIN_B"/>
    <property type="match status" value="1"/>
</dbReference>
<evidence type="ECO:0000259" key="9">
    <source>
        <dbReference type="PROSITE" id="PS50228"/>
    </source>
</evidence>
<feature type="domain" description="G-protein coupled receptors family 2 profile 2" evidence="10">
    <location>
        <begin position="436"/>
        <end position="668"/>
    </location>
</feature>
<keyword evidence="4 6" id="KW-0472">Membrane</keyword>
<dbReference type="PANTHER" id="PTHR12011">
    <property type="entry name" value="ADHESION G-PROTEIN COUPLED RECEPTOR"/>
    <property type="match status" value="1"/>
</dbReference>
<evidence type="ECO:0000256" key="1">
    <source>
        <dbReference type="ARBA" id="ARBA00004141"/>
    </source>
</evidence>
<proteinExistence type="predicted"/>
<dbReference type="Gene3D" id="2.60.120.740">
    <property type="match status" value="1"/>
</dbReference>
<dbReference type="InterPro" id="IPR000922">
    <property type="entry name" value="Lectin_gal-bd_dom"/>
</dbReference>
<evidence type="ECO:0000256" key="2">
    <source>
        <dbReference type="ARBA" id="ARBA00022692"/>
    </source>
</evidence>
<dbReference type="AlphaFoldDB" id="A0A3M7T8Y7"/>
<evidence type="ECO:0000256" key="5">
    <source>
        <dbReference type="ARBA" id="ARBA00023157"/>
    </source>
</evidence>
<evidence type="ECO:0000256" key="6">
    <source>
        <dbReference type="SAM" id="Phobius"/>
    </source>
</evidence>
<dbReference type="PRINTS" id="PR00249">
    <property type="entry name" value="GPCRSECRETIN"/>
</dbReference>
<dbReference type="Proteomes" id="UP000276133">
    <property type="component" value="Unassembled WGS sequence"/>
</dbReference>
<dbReference type="InterPro" id="IPR046338">
    <property type="entry name" value="GAIN_dom_sf"/>
</dbReference>
<dbReference type="GO" id="GO:0030246">
    <property type="term" value="F:carbohydrate binding"/>
    <property type="evidence" value="ECO:0007669"/>
    <property type="project" value="InterPro"/>
</dbReference>
<dbReference type="InterPro" id="IPR017981">
    <property type="entry name" value="GPCR_2-like_7TM"/>
</dbReference>
<evidence type="ECO:0000256" key="3">
    <source>
        <dbReference type="ARBA" id="ARBA00022989"/>
    </source>
</evidence>
<dbReference type="STRING" id="10195.A0A3M7T8Y7"/>
<dbReference type="GO" id="GO:0007166">
    <property type="term" value="P:cell surface receptor signaling pathway"/>
    <property type="evidence" value="ECO:0007669"/>
    <property type="project" value="InterPro"/>
</dbReference>
<dbReference type="InterPro" id="IPR000832">
    <property type="entry name" value="GPCR_2_secretin-like"/>
</dbReference>
<feature type="signal peptide" evidence="7">
    <location>
        <begin position="1"/>
        <end position="26"/>
    </location>
</feature>
<protein>
    <submittedName>
        <fullName evidence="11">Latrophilin Cirl-like isoform X3</fullName>
    </submittedName>
</protein>
<dbReference type="InterPro" id="IPR000203">
    <property type="entry name" value="GPS"/>
</dbReference>